<gene>
    <name evidence="1" type="ORF">GMARGA_LOCUS46190</name>
</gene>
<feature type="non-terminal residue" evidence="1">
    <location>
        <position position="48"/>
    </location>
</feature>
<protein>
    <submittedName>
        <fullName evidence="1">35771_t:CDS:1</fullName>
    </submittedName>
</protein>
<evidence type="ECO:0000313" key="1">
    <source>
        <dbReference type="EMBL" id="CAG8857369.1"/>
    </source>
</evidence>
<dbReference type="Proteomes" id="UP000789901">
    <property type="component" value="Unassembled WGS sequence"/>
</dbReference>
<name>A0ABN7XTX3_GIGMA</name>
<organism evidence="1 2">
    <name type="scientific">Gigaspora margarita</name>
    <dbReference type="NCBI Taxonomy" id="4874"/>
    <lineage>
        <taxon>Eukaryota</taxon>
        <taxon>Fungi</taxon>
        <taxon>Fungi incertae sedis</taxon>
        <taxon>Mucoromycota</taxon>
        <taxon>Glomeromycotina</taxon>
        <taxon>Glomeromycetes</taxon>
        <taxon>Diversisporales</taxon>
        <taxon>Gigasporaceae</taxon>
        <taxon>Gigaspora</taxon>
    </lineage>
</organism>
<proteinExistence type="predicted"/>
<keyword evidence="2" id="KW-1185">Reference proteome</keyword>
<comment type="caution">
    <text evidence="1">The sequence shown here is derived from an EMBL/GenBank/DDBJ whole genome shotgun (WGS) entry which is preliminary data.</text>
</comment>
<evidence type="ECO:0000313" key="2">
    <source>
        <dbReference type="Proteomes" id="UP000789901"/>
    </source>
</evidence>
<reference evidence="1 2" key="1">
    <citation type="submission" date="2021-06" db="EMBL/GenBank/DDBJ databases">
        <authorList>
            <person name="Kallberg Y."/>
            <person name="Tangrot J."/>
            <person name="Rosling A."/>
        </authorList>
    </citation>
    <scope>NUCLEOTIDE SEQUENCE [LARGE SCALE GENOMIC DNA]</scope>
    <source>
        <strain evidence="1 2">120-4 pot B 10/14</strain>
    </source>
</reference>
<accession>A0ABN7XTX3</accession>
<sequence>VFNELWQDQIYDRYMKWKNKTKDERIQIQNCQNKRALDEFWRDRLYDR</sequence>
<dbReference type="EMBL" id="CAJVQB010170104">
    <property type="protein sequence ID" value="CAG8857369.1"/>
    <property type="molecule type" value="Genomic_DNA"/>
</dbReference>
<feature type="non-terminal residue" evidence="1">
    <location>
        <position position="1"/>
    </location>
</feature>